<sequence>METIKQLEARLLFETKQSNAFRFKRNEARSIKEQKAWQTLIDLADQSKKKLRTKIEIMKAGLKKPSVRGLKTVCTRVVKATGLKVDGTLKKGYKYIKGGKVVKVAQPKKPVKKRVVKRVAKAKTPKRRVVRKRKVRRAA</sequence>
<feature type="compositionally biased region" description="Basic residues" evidence="1">
    <location>
        <begin position="109"/>
        <end position="139"/>
    </location>
</feature>
<protein>
    <submittedName>
        <fullName evidence="2">Uncharacterized protein</fullName>
    </submittedName>
</protein>
<dbReference type="Proteomes" id="UP001468798">
    <property type="component" value="Unassembled WGS sequence"/>
</dbReference>
<keyword evidence="3" id="KW-1185">Reference proteome</keyword>
<dbReference type="RefSeq" id="WP_342691454.1">
    <property type="nucleotide sequence ID" value="NZ_JBCGDP010000006.1"/>
</dbReference>
<evidence type="ECO:0000313" key="3">
    <source>
        <dbReference type="Proteomes" id="UP001468798"/>
    </source>
</evidence>
<gene>
    <name evidence="2" type="ORF">WFZ86_08020</name>
</gene>
<evidence type="ECO:0000313" key="2">
    <source>
        <dbReference type="EMBL" id="MEM0576442.1"/>
    </source>
</evidence>
<reference evidence="2 3" key="1">
    <citation type="submission" date="2024-03" db="EMBL/GenBank/DDBJ databases">
        <title>Two novel species of the genus Flavobacterium exhibiting potentially degradation of complex polysaccharides.</title>
        <authorList>
            <person name="Lian X."/>
        </authorList>
    </citation>
    <scope>NUCLEOTIDE SEQUENCE [LARGE SCALE GENOMIC DNA]</scope>
    <source>
        <strain evidence="2 3">N6</strain>
    </source>
</reference>
<evidence type="ECO:0000256" key="1">
    <source>
        <dbReference type="SAM" id="MobiDB-lite"/>
    </source>
</evidence>
<comment type="caution">
    <text evidence="2">The sequence shown here is derived from an EMBL/GenBank/DDBJ whole genome shotgun (WGS) entry which is preliminary data.</text>
</comment>
<feature type="region of interest" description="Disordered" evidence="1">
    <location>
        <begin position="107"/>
        <end position="139"/>
    </location>
</feature>
<dbReference type="EMBL" id="JBCGDP010000006">
    <property type="protein sequence ID" value="MEM0576442.1"/>
    <property type="molecule type" value="Genomic_DNA"/>
</dbReference>
<proteinExistence type="predicted"/>
<organism evidence="2 3">
    <name type="scientific">Flavobacterium polysaccharolyticum</name>
    <dbReference type="NCBI Taxonomy" id="3133148"/>
    <lineage>
        <taxon>Bacteria</taxon>
        <taxon>Pseudomonadati</taxon>
        <taxon>Bacteroidota</taxon>
        <taxon>Flavobacteriia</taxon>
        <taxon>Flavobacteriales</taxon>
        <taxon>Flavobacteriaceae</taxon>
        <taxon>Flavobacterium</taxon>
    </lineage>
</organism>
<name>A0ABU9NPU8_9FLAO</name>
<accession>A0ABU9NPU8</accession>